<accession>A0ABQ8GQF4</accession>
<dbReference type="EMBL" id="JAGTJR010000003">
    <property type="protein sequence ID" value="KAH7062414.1"/>
    <property type="molecule type" value="Genomic_DNA"/>
</dbReference>
<reference evidence="2 3" key="1">
    <citation type="journal article" date="2021" name="Nat. Commun.">
        <title>Genetic determinants of endophytism in the Arabidopsis root mycobiome.</title>
        <authorList>
            <person name="Mesny F."/>
            <person name="Miyauchi S."/>
            <person name="Thiergart T."/>
            <person name="Pickel B."/>
            <person name="Atanasova L."/>
            <person name="Karlsson M."/>
            <person name="Huettel B."/>
            <person name="Barry K.W."/>
            <person name="Haridas S."/>
            <person name="Chen C."/>
            <person name="Bauer D."/>
            <person name="Andreopoulos W."/>
            <person name="Pangilinan J."/>
            <person name="LaButti K."/>
            <person name="Riley R."/>
            <person name="Lipzen A."/>
            <person name="Clum A."/>
            <person name="Drula E."/>
            <person name="Henrissat B."/>
            <person name="Kohler A."/>
            <person name="Grigoriev I.V."/>
            <person name="Martin F.M."/>
            <person name="Hacquard S."/>
        </authorList>
    </citation>
    <scope>NUCLEOTIDE SEQUENCE [LARGE SCALE GENOMIC DNA]</scope>
    <source>
        <strain evidence="2 3">MPI-SDFR-AT-0080</strain>
    </source>
</reference>
<evidence type="ECO:0008006" key="4">
    <source>
        <dbReference type="Google" id="ProtNLM"/>
    </source>
</evidence>
<feature type="signal peptide" evidence="1">
    <location>
        <begin position="1"/>
        <end position="18"/>
    </location>
</feature>
<evidence type="ECO:0000256" key="1">
    <source>
        <dbReference type="SAM" id="SignalP"/>
    </source>
</evidence>
<proteinExistence type="predicted"/>
<organism evidence="2 3">
    <name type="scientific">Macrophomina phaseolina</name>
    <dbReference type="NCBI Taxonomy" id="35725"/>
    <lineage>
        <taxon>Eukaryota</taxon>
        <taxon>Fungi</taxon>
        <taxon>Dikarya</taxon>
        <taxon>Ascomycota</taxon>
        <taxon>Pezizomycotina</taxon>
        <taxon>Dothideomycetes</taxon>
        <taxon>Dothideomycetes incertae sedis</taxon>
        <taxon>Botryosphaeriales</taxon>
        <taxon>Botryosphaeriaceae</taxon>
        <taxon>Macrophomina</taxon>
    </lineage>
</organism>
<sequence length="113" mass="12620">MTWMLHLLLLFCHHGGRQSPSSAVSIAGTGLLPNRSQRNFPPQRCSSLPTTAIGFLDPDLGLPRFRHVGPPELPELLLDTFEAESDITHKITASRSLDRRLGPLPCEREVDRR</sequence>
<keyword evidence="1" id="KW-0732">Signal</keyword>
<feature type="chain" id="PRO_5045127062" description="Secreted protein" evidence="1">
    <location>
        <begin position="19"/>
        <end position="113"/>
    </location>
</feature>
<evidence type="ECO:0000313" key="3">
    <source>
        <dbReference type="Proteomes" id="UP000774617"/>
    </source>
</evidence>
<comment type="caution">
    <text evidence="2">The sequence shown here is derived from an EMBL/GenBank/DDBJ whole genome shotgun (WGS) entry which is preliminary data.</text>
</comment>
<gene>
    <name evidence="2" type="ORF">B0J12DRAFT_645369</name>
</gene>
<name>A0ABQ8GQF4_9PEZI</name>
<dbReference type="Proteomes" id="UP000774617">
    <property type="component" value="Unassembled WGS sequence"/>
</dbReference>
<protein>
    <recommendedName>
        <fullName evidence="4">Secreted protein</fullName>
    </recommendedName>
</protein>
<evidence type="ECO:0000313" key="2">
    <source>
        <dbReference type="EMBL" id="KAH7062414.1"/>
    </source>
</evidence>
<keyword evidence="3" id="KW-1185">Reference proteome</keyword>